<organism evidence="3 4">
    <name type="scientific">Dorcoceras hygrometricum</name>
    <dbReference type="NCBI Taxonomy" id="472368"/>
    <lineage>
        <taxon>Eukaryota</taxon>
        <taxon>Viridiplantae</taxon>
        <taxon>Streptophyta</taxon>
        <taxon>Embryophyta</taxon>
        <taxon>Tracheophyta</taxon>
        <taxon>Spermatophyta</taxon>
        <taxon>Magnoliopsida</taxon>
        <taxon>eudicotyledons</taxon>
        <taxon>Gunneridae</taxon>
        <taxon>Pentapetalae</taxon>
        <taxon>asterids</taxon>
        <taxon>lamiids</taxon>
        <taxon>Lamiales</taxon>
        <taxon>Gesneriaceae</taxon>
        <taxon>Didymocarpoideae</taxon>
        <taxon>Trichosporeae</taxon>
        <taxon>Loxocarpinae</taxon>
        <taxon>Dorcoceras</taxon>
    </lineage>
</organism>
<dbReference type="EMBL" id="KQ990519">
    <property type="protein sequence ID" value="KZV53268.1"/>
    <property type="molecule type" value="Genomic_DNA"/>
</dbReference>
<keyword evidence="4" id="KW-1185">Reference proteome</keyword>
<keyword evidence="1" id="KW-1133">Transmembrane helix</keyword>
<name>A0A2Z7D7P9_9LAMI</name>
<dbReference type="Proteomes" id="UP000250235">
    <property type="component" value="Unassembled WGS sequence"/>
</dbReference>
<sequence>MKENVVQELQQLQPDEASKNKMLDILKRFHEEEETSMDSDESDSFLSEETIQKILSGGQLGYNDLSIEEKKHFHRAIASGELSKMIEPWNPWWLKPSAKYIALGSDGTQLIRPILEQDLVASSEETASGDLCYDIPSGPETPIPPLDQLTATEPSPLLTVHAVDIIYSYCFTLRLYNGDWKSDALESATTVLTVSSVLGQLAHPETVYEALLHCLERTCSTAYKHMGGLPFGLILLNDVTSLLYLGGAALVCLLYDLQKMIQAAERQLKLDKVNKLRNAQLRTKFKHVERKIFFIMSWVHEQPPEVWSVLASIVNTEKSCVTEHVDSKICMVKTKGEMGQNGKPLIKEVESSQD</sequence>
<evidence type="ECO:0000256" key="1">
    <source>
        <dbReference type="SAM" id="Phobius"/>
    </source>
</evidence>
<proteinExistence type="predicted"/>
<reference evidence="3 4" key="1">
    <citation type="journal article" date="2015" name="Proc. Natl. Acad. Sci. U.S.A.">
        <title>The resurrection genome of Boea hygrometrica: A blueprint for survival of dehydration.</title>
        <authorList>
            <person name="Xiao L."/>
            <person name="Yang G."/>
            <person name="Zhang L."/>
            <person name="Yang X."/>
            <person name="Zhao S."/>
            <person name="Ji Z."/>
            <person name="Zhou Q."/>
            <person name="Hu M."/>
            <person name="Wang Y."/>
            <person name="Chen M."/>
            <person name="Xu Y."/>
            <person name="Jin H."/>
            <person name="Xiao X."/>
            <person name="Hu G."/>
            <person name="Bao F."/>
            <person name="Hu Y."/>
            <person name="Wan P."/>
            <person name="Li L."/>
            <person name="Deng X."/>
            <person name="Kuang T."/>
            <person name="Xiang C."/>
            <person name="Zhu J.K."/>
            <person name="Oliver M.J."/>
            <person name="He Y."/>
        </authorList>
    </citation>
    <scope>NUCLEOTIDE SEQUENCE [LARGE SCALE GENOMIC DNA]</scope>
    <source>
        <strain evidence="4">cv. XS01</strain>
    </source>
</reference>
<keyword evidence="1" id="KW-0472">Membrane</keyword>
<feature type="domain" description="Shq1 C-terminal" evidence="2">
    <location>
        <begin position="157"/>
        <end position="272"/>
    </location>
</feature>
<protein>
    <submittedName>
        <fullName evidence="3">Zinc finger HIT domain-containing protein 2-like</fullName>
    </submittedName>
</protein>
<dbReference type="InterPro" id="IPR007009">
    <property type="entry name" value="Shq1_C"/>
</dbReference>
<dbReference type="AlphaFoldDB" id="A0A2Z7D7P9"/>
<evidence type="ECO:0000259" key="2">
    <source>
        <dbReference type="Pfam" id="PF04925"/>
    </source>
</evidence>
<dbReference type="Pfam" id="PF04925">
    <property type="entry name" value="SHQ1"/>
    <property type="match status" value="1"/>
</dbReference>
<gene>
    <name evidence="3" type="ORF">F511_07562</name>
</gene>
<evidence type="ECO:0000313" key="4">
    <source>
        <dbReference type="Proteomes" id="UP000250235"/>
    </source>
</evidence>
<accession>A0A2Z7D7P9</accession>
<evidence type="ECO:0000313" key="3">
    <source>
        <dbReference type="EMBL" id="KZV53268.1"/>
    </source>
</evidence>
<dbReference type="PANTHER" id="PTHR15555">
    <property type="entry name" value="ZINC FINGER HIT DOMAIN CONTAINING PROTEIN 2 PROTEIN FON -RELATED"/>
    <property type="match status" value="1"/>
</dbReference>
<dbReference type="PANTHER" id="PTHR15555:SF0">
    <property type="entry name" value="ZINC FINGER HIT DOMAIN-CONTAINING PROTEIN 2"/>
    <property type="match status" value="1"/>
</dbReference>
<keyword evidence="1" id="KW-0812">Transmembrane</keyword>
<dbReference type="OrthoDB" id="18412at2759"/>
<dbReference type="InterPro" id="IPR039646">
    <property type="entry name" value="ZNHIT2"/>
</dbReference>
<feature type="transmembrane region" description="Helical" evidence="1">
    <location>
        <begin position="239"/>
        <end position="257"/>
    </location>
</feature>